<dbReference type="GO" id="GO:0016853">
    <property type="term" value="F:isomerase activity"/>
    <property type="evidence" value="ECO:0007669"/>
    <property type="project" value="UniProtKB-KW"/>
</dbReference>
<proteinExistence type="predicted"/>
<accession>A0A1B2E7G5</accession>
<dbReference type="EMBL" id="CP016809">
    <property type="protein sequence ID" value="ANY75924.1"/>
    <property type="molecule type" value="Genomic_DNA"/>
</dbReference>
<dbReference type="KEGG" id="pib:BBD41_26975"/>
<dbReference type="Gene3D" id="3.20.20.150">
    <property type="entry name" value="Divalent-metal-dependent TIM barrel enzymes"/>
    <property type="match status" value="1"/>
</dbReference>
<evidence type="ECO:0000313" key="2">
    <source>
        <dbReference type="EMBL" id="ANY75924.1"/>
    </source>
</evidence>
<reference evidence="2" key="1">
    <citation type="submission" date="2016-08" db="EMBL/GenBank/DDBJ databases">
        <title>Complete Genome Seqeunce of Paenibacillus sp. nov. IHBB 9852 from high altitute lake of Indian trans-Himalayas.</title>
        <authorList>
            <person name="Kiran S."/>
            <person name="Swarnkar M.K."/>
            <person name="Rana A."/>
            <person name="Tewari R."/>
            <person name="Gulati A."/>
        </authorList>
    </citation>
    <scope>NUCLEOTIDE SEQUENCE [LARGE SCALE GENOMIC DNA]</scope>
    <source>
        <strain evidence="2">IHBB 9852</strain>
    </source>
</reference>
<organism evidence="2">
    <name type="scientific">Paenibacillus ihbetae</name>
    <dbReference type="NCBI Taxonomy" id="1870820"/>
    <lineage>
        <taxon>Bacteria</taxon>
        <taxon>Bacillati</taxon>
        <taxon>Bacillota</taxon>
        <taxon>Bacilli</taxon>
        <taxon>Bacillales</taxon>
        <taxon>Paenibacillaceae</taxon>
        <taxon>Paenibacillus</taxon>
    </lineage>
</organism>
<dbReference type="InterPro" id="IPR036237">
    <property type="entry name" value="Xyl_isomerase-like_sf"/>
</dbReference>
<dbReference type="RefSeq" id="WP_099479785.1">
    <property type="nucleotide sequence ID" value="NZ_CP016809.1"/>
</dbReference>
<evidence type="ECO:0000259" key="1">
    <source>
        <dbReference type="Pfam" id="PF01261"/>
    </source>
</evidence>
<gene>
    <name evidence="2" type="ORF">BBD41_26975</name>
</gene>
<dbReference type="InterPro" id="IPR050312">
    <property type="entry name" value="IolE/XylAMocC-like"/>
</dbReference>
<name>A0A1B2E7G5_9BACL</name>
<dbReference type="SUPFAM" id="SSF51658">
    <property type="entry name" value="Xylose isomerase-like"/>
    <property type="match status" value="1"/>
</dbReference>
<dbReference type="Pfam" id="PF01261">
    <property type="entry name" value="AP_endonuc_2"/>
    <property type="match status" value="1"/>
</dbReference>
<dbReference type="PANTHER" id="PTHR12110:SF53">
    <property type="entry name" value="BLR5974 PROTEIN"/>
    <property type="match status" value="1"/>
</dbReference>
<sequence length="274" mass="30852">MITLTGFSDEISPDLDVQLDVLESESIRYLELRGVWGKNVLQLTEEEALTVKERLAERRVGVSSIGSPIGKIQITDDFETHLEDARRAVRLAKFFQAPFVRVFSFYIPDGDYEKHRPEVIRRMQRLAQLAEREGVVLLHENESHIYGDTGERCLDLLQTVSSFHLRAAFDPANFVQCGVKPVNEAYPLVGDYTSYIHVKDAIMGKGTVVPAGDGDGELRELIHELSRRRFSGFMSLEPHLRAAGTFEGFTNPGLFVAASKAIKRLLAEQGMEWN</sequence>
<keyword evidence="2" id="KW-0413">Isomerase</keyword>
<dbReference type="AlphaFoldDB" id="A0A1B2E7G5"/>
<protein>
    <submittedName>
        <fullName evidence="2">Xylose isomerase</fullName>
    </submittedName>
</protein>
<dbReference type="InterPro" id="IPR013022">
    <property type="entry name" value="Xyl_isomerase-like_TIM-brl"/>
</dbReference>
<dbReference type="PANTHER" id="PTHR12110">
    <property type="entry name" value="HYDROXYPYRUVATE ISOMERASE"/>
    <property type="match status" value="1"/>
</dbReference>
<feature type="domain" description="Xylose isomerase-like TIM barrel" evidence="1">
    <location>
        <begin position="35"/>
        <end position="240"/>
    </location>
</feature>